<dbReference type="SUPFAM" id="SSF54160">
    <property type="entry name" value="Chromo domain-like"/>
    <property type="match status" value="1"/>
</dbReference>
<name>A0AA39RCW2_ACESA</name>
<evidence type="ECO:0000256" key="1">
    <source>
        <dbReference type="SAM" id="MobiDB-lite"/>
    </source>
</evidence>
<protein>
    <recommendedName>
        <fullName evidence="4">Chromo domain-containing protein</fullName>
    </recommendedName>
</protein>
<gene>
    <name evidence="2" type="ORF">LWI29_008048</name>
</gene>
<dbReference type="AlphaFoldDB" id="A0AA39RCW2"/>
<sequence length="271" mass="30913">MSVHEEVQKKIALRIKVYAQLANLRRKDKQFEIGDQVMILLRSEHFPLGSYGKLHACGQDPSNPVFNVEDLTEFNSEIALPAPLDDTPIRVPSAPRQLDTMIAVLDHQFVSTRRGGYYKFLVRWAHKPLSESVWLQGDEVHHLALDVYQAYLQRYLPKASSLGVNNCPLSPVFVNKWWNMGSCFMLMREDPTKETSKETTEQEQEHRQKHRHEEPPVIPDPPLAIDLPTMPTAPESTADRAEFSADSERTSSRNDGRAEADTDGCRCRCRC</sequence>
<reference evidence="2" key="1">
    <citation type="journal article" date="2022" name="Plant J.">
        <title>Strategies of tolerance reflected in two North American maple genomes.</title>
        <authorList>
            <person name="McEvoy S.L."/>
            <person name="Sezen U.U."/>
            <person name="Trouern-Trend A."/>
            <person name="McMahon S.M."/>
            <person name="Schaberg P.G."/>
            <person name="Yang J."/>
            <person name="Wegrzyn J.L."/>
            <person name="Swenson N.G."/>
        </authorList>
    </citation>
    <scope>NUCLEOTIDE SEQUENCE</scope>
    <source>
        <strain evidence="2">NS2018</strain>
    </source>
</reference>
<feature type="region of interest" description="Disordered" evidence="1">
    <location>
        <begin position="190"/>
        <end position="265"/>
    </location>
</feature>
<dbReference type="Proteomes" id="UP001168877">
    <property type="component" value="Unassembled WGS sequence"/>
</dbReference>
<dbReference type="EMBL" id="JAUESC010000388">
    <property type="protein sequence ID" value="KAK0570891.1"/>
    <property type="molecule type" value="Genomic_DNA"/>
</dbReference>
<dbReference type="InterPro" id="IPR016197">
    <property type="entry name" value="Chromo-like_dom_sf"/>
</dbReference>
<evidence type="ECO:0000313" key="2">
    <source>
        <dbReference type="EMBL" id="KAK0570891.1"/>
    </source>
</evidence>
<accession>A0AA39RCW2</accession>
<reference evidence="2" key="2">
    <citation type="submission" date="2023-06" db="EMBL/GenBank/DDBJ databases">
        <authorList>
            <person name="Swenson N.G."/>
            <person name="Wegrzyn J.L."/>
            <person name="Mcevoy S.L."/>
        </authorList>
    </citation>
    <scope>NUCLEOTIDE SEQUENCE</scope>
    <source>
        <strain evidence="2">NS2018</strain>
        <tissue evidence="2">Leaf</tissue>
    </source>
</reference>
<comment type="caution">
    <text evidence="2">The sequence shown here is derived from an EMBL/GenBank/DDBJ whole genome shotgun (WGS) entry which is preliminary data.</text>
</comment>
<organism evidence="2 3">
    <name type="scientific">Acer saccharum</name>
    <name type="common">Sugar maple</name>
    <dbReference type="NCBI Taxonomy" id="4024"/>
    <lineage>
        <taxon>Eukaryota</taxon>
        <taxon>Viridiplantae</taxon>
        <taxon>Streptophyta</taxon>
        <taxon>Embryophyta</taxon>
        <taxon>Tracheophyta</taxon>
        <taxon>Spermatophyta</taxon>
        <taxon>Magnoliopsida</taxon>
        <taxon>eudicotyledons</taxon>
        <taxon>Gunneridae</taxon>
        <taxon>Pentapetalae</taxon>
        <taxon>rosids</taxon>
        <taxon>malvids</taxon>
        <taxon>Sapindales</taxon>
        <taxon>Sapindaceae</taxon>
        <taxon>Hippocastanoideae</taxon>
        <taxon>Acereae</taxon>
        <taxon>Acer</taxon>
    </lineage>
</organism>
<feature type="compositionally biased region" description="Basic and acidic residues" evidence="1">
    <location>
        <begin position="237"/>
        <end position="265"/>
    </location>
</feature>
<keyword evidence="3" id="KW-1185">Reference proteome</keyword>
<evidence type="ECO:0008006" key="4">
    <source>
        <dbReference type="Google" id="ProtNLM"/>
    </source>
</evidence>
<feature type="compositionally biased region" description="Basic and acidic residues" evidence="1">
    <location>
        <begin position="190"/>
        <end position="215"/>
    </location>
</feature>
<proteinExistence type="predicted"/>
<evidence type="ECO:0000313" key="3">
    <source>
        <dbReference type="Proteomes" id="UP001168877"/>
    </source>
</evidence>